<dbReference type="AlphaFoldDB" id="A0A4Q9JVB3"/>
<keyword evidence="2" id="KW-0808">Transferase</keyword>
<dbReference type="PANTHER" id="PTHR34203">
    <property type="entry name" value="METHYLTRANSFERASE, FKBM FAMILY PROTEIN"/>
    <property type="match status" value="1"/>
</dbReference>
<dbReference type="EMBL" id="QPGR01000002">
    <property type="protein sequence ID" value="TBR81968.1"/>
    <property type="molecule type" value="Genomic_DNA"/>
</dbReference>
<accession>A0A4Q9JVB3</accession>
<dbReference type="PANTHER" id="PTHR34203:SF15">
    <property type="entry name" value="SLL1173 PROTEIN"/>
    <property type="match status" value="1"/>
</dbReference>
<dbReference type="Proteomes" id="UP000292583">
    <property type="component" value="Unassembled WGS sequence"/>
</dbReference>
<evidence type="ECO:0000313" key="3">
    <source>
        <dbReference type="Proteomes" id="UP000292583"/>
    </source>
</evidence>
<dbReference type="InterPro" id="IPR052514">
    <property type="entry name" value="SAM-dependent_MTase"/>
</dbReference>
<dbReference type="OrthoDB" id="4104638at2"/>
<dbReference type="NCBIfam" id="TIGR01444">
    <property type="entry name" value="fkbM_fam"/>
    <property type="match status" value="1"/>
</dbReference>
<evidence type="ECO:0000259" key="1">
    <source>
        <dbReference type="Pfam" id="PF05050"/>
    </source>
</evidence>
<comment type="caution">
    <text evidence="2">The sequence shown here is derived from an EMBL/GenBank/DDBJ whole genome shotgun (WGS) entry which is preliminary data.</text>
</comment>
<dbReference type="Pfam" id="PF05050">
    <property type="entry name" value="Methyltransf_21"/>
    <property type="match status" value="1"/>
</dbReference>
<dbReference type="GO" id="GO:0008168">
    <property type="term" value="F:methyltransferase activity"/>
    <property type="evidence" value="ECO:0007669"/>
    <property type="project" value="UniProtKB-KW"/>
</dbReference>
<keyword evidence="3" id="KW-1185">Reference proteome</keyword>
<protein>
    <submittedName>
        <fullName evidence="2">FkbM family methyltransferase</fullName>
    </submittedName>
</protein>
<dbReference type="Gene3D" id="3.40.50.150">
    <property type="entry name" value="Vaccinia Virus protein VP39"/>
    <property type="match status" value="1"/>
</dbReference>
<proteinExistence type="predicted"/>
<dbReference type="InterPro" id="IPR029063">
    <property type="entry name" value="SAM-dependent_MTases_sf"/>
</dbReference>
<evidence type="ECO:0000313" key="2">
    <source>
        <dbReference type="EMBL" id="TBR81968.1"/>
    </source>
</evidence>
<dbReference type="SUPFAM" id="SSF53335">
    <property type="entry name" value="S-adenosyl-L-methionine-dependent methyltransferases"/>
    <property type="match status" value="1"/>
</dbReference>
<gene>
    <name evidence="2" type="ORF">DU473_01415</name>
</gene>
<organism evidence="2 3">
    <name type="scientific">Campylobacter novaezeelandiae</name>
    <dbReference type="NCBI Taxonomy" id="2267891"/>
    <lineage>
        <taxon>Bacteria</taxon>
        <taxon>Pseudomonadati</taxon>
        <taxon>Campylobacterota</taxon>
        <taxon>Epsilonproteobacteria</taxon>
        <taxon>Campylobacterales</taxon>
        <taxon>Campylobacteraceae</taxon>
        <taxon>Campylobacter</taxon>
    </lineage>
</organism>
<dbReference type="GO" id="GO:0032259">
    <property type="term" value="P:methylation"/>
    <property type="evidence" value="ECO:0007669"/>
    <property type="project" value="UniProtKB-KW"/>
</dbReference>
<dbReference type="RefSeq" id="WP_131186417.1">
    <property type="nucleotide sequence ID" value="NZ_QPGR01000002.1"/>
</dbReference>
<reference evidence="2 3" key="1">
    <citation type="submission" date="2018-07" db="EMBL/GenBank/DDBJ databases">
        <title>Campylobacter zealandensis sp. nov., isolated from birds and water in New Zealand.</title>
        <authorList>
            <person name="Wilkinson D.A."/>
            <person name="Biggs P.J."/>
            <person name="French N.P."/>
            <person name="Midwinter A.C."/>
        </authorList>
    </citation>
    <scope>NUCLEOTIDE SEQUENCE [LARGE SCALE GENOMIC DNA]</scope>
    <source>
        <strain evidence="2 3">B423b</strain>
    </source>
</reference>
<keyword evidence="2" id="KW-0489">Methyltransferase</keyword>
<sequence>MDGGAHAGVFSDVALACGRICYAFEPNIHLYAFLKNLYKDNKNLILFNKALSNKNGKTFFQTDDNIVSDGGNILKTDFNGENFYEVELINFCEFLSEILKKEEKITLIKLDIEGAEFDILNDLIDQKLYKKIEYIMVETHERFFNDGIQKINLLKEKIRKNNITNIFLDWI</sequence>
<feature type="domain" description="Methyltransferase FkbM" evidence="1">
    <location>
        <begin position="2"/>
        <end position="143"/>
    </location>
</feature>
<name>A0A4Q9JVB3_9BACT</name>
<dbReference type="InterPro" id="IPR006342">
    <property type="entry name" value="FkbM_mtfrase"/>
</dbReference>